<dbReference type="EMBL" id="CDMZ01003426">
    <property type="protein sequence ID" value="CEM46331.1"/>
    <property type="molecule type" value="Genomic_DNA"/>
</dbReference>
<gene>
    <name evidence="2" type="ORF">Cvel_7854</name>
</gene>
<accession>A0A0G4HQ13</accession>
<sequence>MEGREMATRGSDPSAVGGGRATTAHKQLRLPIDLWESLVEECTCLLRDDGVALEALRLLQKIPLDPSSFGSDAALGHYVKFRSMMAEARHSGLVKAAAAGGLKRRQSPQQHDKGRSLIFRKRQMFGEKPKSDSFPLPTLNLIVDPSVGSPRESAQEGVVRSGFHQANKGSLVLVKPLFPRSAPTTAHQQTKSTSMREKGVGIEVQAEAGRDRASTAGLRRPLFGDKFPSPDRTDTFPFVAEIIELSPNVPGRGMTCPLSLRLCPKTFEYPSDAFDTVKEWELSFLGSTVMYQQGLTH</sequence>
<dbReference type="VEuPathDB" id="CryptoDB:Cvel_7854"/>
<protein>
    <submittedName>
        <fullName evidence="2">Uncharacterized protein</fullName>
    </submittedName>
</protein>
<reference evidence="2" key="1">
    <citation type="submission" date="2014-11" db="EMBL/GenBank/DDBJ databases">
        <authorList>
            <person name="Otto D Thomas"/>
            <person name="Naeem Raeece"/>
        </authorList>
    </citation>
    <scope>NUCLEOTIDE SEQUENCE</scope>
</reference>
<name>A0A0G4HQ13_9ALVE</name>
<evidence type="ECO:0000256" key="1">
    <source>
        <dbReference type="SAM" id="MobiDB-lite"/>
    </source>
</evidence>
<evidence type="ECO:0000313" key="2">
    <source>
        <dbReference type="EMBL" id="CEM46331.1"/>
    </source>
</evidence>
<dbReference type="AlphaFoldDB" id="A0A0G4HQ13"/>
<proteinExistence type="predicted"/>
<feature type="region of interest" description="Disordered" evidence="1">
    <location>
        <begin position="205"/>
        <end position="226"/>
    </location>
</feature>
<feature type="region of interest" description="Disordered" evidence="1">
    <location>
        <begin position="1"/>
        <end position="22"/>
    </location>
</feature>
<organism evidence="2">
    <name type="scientific">Chromera velia CCMP2878</name>
    <dbReference type="NCBI Taxonomy" id="1169474"/>
    <lineage>
        <taxon>Eukaryota</taxon>
        <taxon>Sar</taxon>
        <taxon>Alveolata</taxon>
        <taxon>Colpodellida</taxon>
        <taxon>Chromeraceae</taxon>
        <taxon>Chromera</taxon>
    </lineage>
</organism>